<name>A0A1M6GTS2_9FLAO</name>
<dbReference type="OrthoDB" id="947646at2"/>
<protein>
    <recommendedName>
        <fullName evidence="4">Activator of Hsp90 ATPase homolog 1-like protein</fullName>
    </recommendedName>
</protein>
<organism evidence="2 3">
    <name type="scientific">Cruoricaptor ignavus</name>
    <dbReference type="NCBI Taxonomy" id="1118202"/>
    <lineage>
        <taxon>Bacteria</taxon>
        <taxon>Pseudomonadati</taxon>
        <taxon>Bacteroidota</taxon>
        <taxon>Flavobacteriia</taxon>
        <taxon>Flavobacteriales</taxon>
        <taxon>Weeksellaceae</taxon>
        <taxon>Cruoricaptor</taxon>
    </lineage>
</organism>
<reference evidence="2 3" key="1">
    <citation type="submission" date="2016-11" db="EMBL/GenBank/DDBJ databases">
        <authorList>
            <person name="Jaros S."/>
            <person name="Januszkiewicz K."/>
            <person name="Wedrychowicz H."/>
        </authorList>
    </citation>
    <scope>NUCLEOTIDE SEQUENCE [LARGE SCALE GENOMIC DNA]</scope>
    <source>
        <strain evidence="2 3">DSM 25479</strain>
    </source>
</reference>
<gene>
    <name evidence="2" type="ORF">SAMN05443429_11020</name>
</gene>
<dbReference type="STRING" id="1118202.SAMN05443429_11020"/>
<dbReference type="EMBL" id="FQYI01000010">
    <property type="protein sequence ID" value="SHJ13302.1"/>
    <property type="molecule type" value="Genomic_DNA"/>
</dbReference>
<evidence type="ECO:0000256" key="1">
    <source>
        <dbReference type="SAM" id="MobiDB-lite"/>
    </source>
</evidence>
<evidence type="ECO:0008006" key="4">
    <source>
        <dbReference type="Google" id="ProtNLM"/>
    </source>
</evidence>
<dbReference type="Proteomes" id="UP000184335">
    <property type="component" value="Unassembled WGS sequence"/>
</dbReference>
<feature type="region of interest" description="Disordered" evidence="1">
    <location>
        <begin position="1"/>
        <end position="20"/>
    </location>
</feature>
<dbReference type="AlphaFoldDB" id="A0A1M6GTS2"/>
<accession>A0A1M6GTS2</accession>
<dbReference type="RefSeq" id="WP_073180522.1">
    <property type="nucleotide sequence ID" value="NZ_FQYI01000010.1"/>
</dbReference>
<evidence type="ECO:0000313" key="2">
    <source>
        <dbReference type="EMBL" id="SHJ13302.1"/>
    </source>
</evidence>
<proteinExistence type="predicted"/>
<evidence type="ECO:0000313" key="3">
    <source>
        <dbReference type="Proteomes" id="UP000184335"/>
    </source>
</evidence>
<keyword evidence="3" id="KW-1185">Reference proteome</keyword>
<sequence length="197" mass="22069">MNPDNLIPEQRTGGYSDTVSSEKFDSSLQAQHHFSLVKHRFFDIKNWSEYAKVPGAEFQLYNAAAAEADGKPQVGYYFRITMPFPKNPAGQESDWVQVEEIQEGENFAAMRVRPVHSPLGSETEETHFFQDEATSTFIVKCVADEVFAEVHGRNEKPNISAEYGIIENIRNAAVAIGGMLFGSKFQWKSLTAGLVEK</sequence>